<dbReference type="InterPro" id="IPR028994">
    <property type="entry name" value="Integrin_alpha_N"/>
</dbReference>
<proteinExistence type="predicted"/>
<keyword evidence="3" id="KW-1185">Reference proteome</keyword>
<dbReference type="EMBL" id="JAWJZF010000480">
    <property type="protein sequence ID" value="MDX2295938.1"/>
    <property type="molecule type" value="Genomic_DNA"/>
</dbReference>
<dbReference type="PANTHER" id="PTHR46580">
    <property type="entry name" value="SENSOR KINASE-RELATED"/>
    <property type="match status" value="1"/>
</dbReference>
<dbReference type="RefSeq" id="WP_319012121.1">
    <property type="nucleotide sequence ID" value="NZ_JAWJZF010000480.1"/>
</dbReference>
<dbReference type="Gene3D" id="2.115.10.10">
    <property type="entry name" value="Tachylectin 2"/>
    <property type="match status" value="2"/>
</dbReference>
<organism evidence="2 3">
    <name type="scientific">Streptomyces roseolus</name>
    <dbReference type="NCBI Taxonomy" id="67358"/>
    <lineage>
        <taxon>Bacteria</taxon>
        <taxon>Bacillati</taxon>
        <taxon>Actinomycetota</taxon>
        <taxon>Actinomycetes</taxon>
        <taxon>Kitasatosporales</taxon>
        <taxon>Streptomycetaceae</taxon>
        <taxon>Streptomyces</taxon>
    </lineage>
</organism>
<protein>
    <submittedName>
        <fullName evidence="2">FG-GAP-like repeat-containing protein</fullName>
    </submittedName>
</protein>
<dbReference type="PANTHER" id="PTHR46580:SF4">
    <property type="entry name" value="ATP_GTP-BINDING PROTEIN"/>
    <property type="match status" value="1"/>
</dbReference>
<evidence type="ECO:0000313" key="2">
    <source>
        <dbReference type="EMBL" id="MDX2295938.1"/>
    </source>
</evidence>
<gene>
    <name evidence="2" type="ORF">R2363_27665</name>
</gene>
<dbReference type="Proteomes" id="UP001278571">
    <property type="component" value="Unassembled WGS sequence"/>
</dbReference>
<keyword evidence="1" id="KW-0732">Signal</keyword>
<reference evidence="2 3" key="1">
    <citation type="submission" date="2023-10" db="EMBL/GenBank/DDBJ databases">
        <authorList>
            <person name="Wang X.X."/>
        </authorList>
    </citation>
    <scope>NUCLEOTIDE SEQUENCE [LARGE SCALE GENOMIC DNA]</scope>
    <source>
        <strain evidence="2 3">NBRC 12816</strain>
    </source>
</reference>
<sequence length="428" mass="45113">MSLLSRLNRRRPAARSEARAAQATRPAAFGLAVLTALTAFTTLGPAATPAQAEPEDCPKGYFCAWKTDHATGEMLKLTQSAATLGAWDNQISAVSNRTNQWVCGYDEPGYTTSYWSVSSKAPDPAGTDWGYMGWKYLSSLKFVLTERECDGPAYTTWHAEPNPAGPSRFGNLNGDDEADLLARDKAGRLWFLPGDGSGKLVGGGWGAMNALTRHGDFSADGKEDVIAREASTGKLYLYPGTGTGALGARKVIGTGGWNAMTRLTAFGDLTGDGRSDLLAVEKSTGKLWLYPGTSSGTLGARKLIGAGGWNSMNALTALGDVTGDGKADLVAREPATGKLWLYPGRTGTLGSRALIGGGWNAMAQLVGVGDHGLDGSNDLIALTNNAFRSTSCSYQGCLMIYGGKDNGTFAPGSWDGQDRSWNDMSTVF</sequence>
<dbReference type="Pfam" id="PF13517">
    <property type="entry name" value="FG-GAP_3"/>
    <property type="match status" value="1"/>
</dbReference>
<dbReference type="SUPFAM" id="SSF69318">
    <property type="entry name" value="Integrin alpha N-terminal domain"/>
    <property type="match status" value="1"/>
</dbReference>
<dbReference type="Pfam" id="PF01839">
    <property type="entry name" value="FG-GAP"/>
    <property type="match status" value="1"/>
</dbReference>
<dbReference type="Pfam" id="PF03995">
    <property type="entry name" value="Inhibitor_I36"/>
    <property type="match status" value="1"/>
</dbReference>
<accession>A0ABU4KDS9</accession>
<dbReference type="InterPro" id="IPR013517">
    <property type="entry name" value="FG-GAP"/>
</dbReference>
<evidence type="ECO:0000313" key="3">
    <source>
        <dbReference type="Proteomes" id="UP001278571"/>
    </source>
</evidence>
<comment type="caution">
    <text evidence="2">The sequence shown here is derived from an EMBL/GenBank/DDBJ whole genome shotgun (WGS) entry which is preliminary data.</text>
</comment>
<dbReference type="Gene3D" id="2.60.20.10">
    <property type="entry name" value="Crystallins"/>
    <property type="match status" value="1"/>
</dbReference>
<evidence type="ECO:0000256" key="1">
    <source>
        <dbReference type="ARBA" id="ARBA00022729"/>
    </source>
</evidence>
<name>A0ABU4KDS9_9ACTN</name>